<dbReference type="SUPFAM" id="SSF51182">
    <property type="entry name" value="RmlC-like cupins"/>
    <property type="match status" value="1"/>
</dbReference>
<comment type="caution">
    <text evidence="1">The sequence shown here is derived from an EMBL/GenBank/DDBJ whole genome shotgun (WGS) entry which is preliminary data.</text>
</comment>
<name>A0ABS1YLW7_9ACTN</name>
<dbReference type="Proteomes" id="UP000622245">
    <property type="component" value="Unassembled WGS sequence"/>
</dbReference>
<evidence type="ECO:0000313" key="1">
    <source>
        <dbReference type="EMBL" id="MBM0278432.1"/>
    </source>
</evidence>
<evidence type="ECO:0000313" key="2">
    <source>
        <dbReference type="Proteomes" id="UP000622245"/>
    </source>
</evidence>
<dbReference type="RefSeq" id="WP_203150805.1">
    <property type="nucleotide sequence ID" value="NZ_JAEVHL010000170.1"/>
</dbReference>
<keyword evidence="2" id="KW-1185">Reference proteome</keyword>
<reference evidence="1 2" key="1">
    <citation type="submission" date="2021-01" db="EMBL/GenBank/DDBJ databases">
        <title>Draft genome sequence of Micromonospora sp. strain STR1s_6.</title>
        <authorList>
            <person name="Karlyshev A."/>
            <person name="Jawad R."/>
        </authorList>
    </citation>
    <scope>NUCLEOTIDE SEQUENCE [LARGE SCALE GENOMIC DNA]</scope>
    <source>
        <strain evidence="1 2">STR1S-6</strain>
    </source>
</reference>
<proteinExistence type="predicted"/>
<accession>A0ABS1YLW7</accession>
<dbReference type="EMBL" id="JAEVHL010000170">
    <property type="protein sequence ID" value="MBM0278432.1"/>
    <property type="molecule type" value="Genomic_DNA"/>
</dbReference>
<organism evidence="1 2">
    <name type="scientific">Micromonospora tarensis</name>
    <dbReference type="NCBI Taxonomy" id="2806100"/>
    <lineage>
        <taxon>Bacteria</taxon>
        <taxon>Bacillati</taxon>
        <taxon>Actinomycetota</taxon>
        <taxon>Actinomycetes</taxon>
        <taxon>Micromonosporales</taxon>
        <taxon>Micromonosporaceae</taxon>
        <taxon>Micromonospora</taxon>
    </lineage>
</organism>
<evidence type="ECO:0008006" key="3">
    <source>
        <dbReference type="Google" id="ProtNLM"/>
    </source>
</evidence>
<dbReference type="InterPro" id="IPR011051">
    <property type="entry name" value="RmlC_Cupin_sf"/>
</dbReference>
<protein>
    <recommendedName>
        <fullName evidence="3">Cupin</fullName>
    </recommendedName>
</protein>
<sequence length="212" mass="23161">MDEATEFASYLLSSPEGRTFDEVLNGLRQVGVDRLVDPRRMHQHVLGFVQLRLATSANKELRIHHWPAGASFSEEPHTHLWDLTSYVLAGVITSTEYAVRPTSSGSAHRLFVVKPAHGGTVREPTGRQVRVSIDKQGSHDVGSSYLVPHGVFHTSAPSSASALTLITTSVPMVDYPLVAAPPQSGRSGHAPMNPPTSHELDDFRRALWQAVE</sequence>
<gene>
    <name evidence="1" type="ORF">JM949_25445</name>
</gene>